<dbReference type="Gene3D" id="2.60.40.380">
    <property type="entry name" value="Purple acid phosphatase-like, N-terminal"/>
    <property type="match status" value="1"/>
</dbReference>
<dbReference type="InterPro" id="IPR038607">
    <property type="entry name" value="PhoD-like_sf"/>
</dbReference>
<dbReference type="InterPro" id="IPR018946">
    <property type="entry name" value="PhoD-like_MPP"/>
</dbReference>
<feature type="domain" description="PhoD-like phosphatase metallophosphatase" evidence="2">
    <location>
        <begin position="136"/>
        <end position="511"/>
    </location>
</feature>
<dbReference type="EMBL" id="BMYK01000004">
    <property type="protein sequence ID" value="GHC77135.1"/>
    <property type="molecule type" value="Genomic_DNA"/>
</dbReference>
<dbReference type="InterPro" id="IPR052900">
    <property type="entry name" value="Phospholipid_Metab_Enz"/>
</dbReference>
<evidence type="ECO:0000259" key="3">
    <source>
        <dbReference type="Pfam" id="PF16655"/>
    </source>
</evidence>
<keyword evidence="5" id="KW-1185">Reference proteome</keyword>
<feature type="domain" description="Phospholipase D N-terminal" evidence="3">
    <location>
        <begin position="37"/>
        <end position="125"/>
    </location>
</feature>
<organism evidence="4 5">
    <name type="scientific">Pseudorhodoferax aquiterrae</name>
    <dbReference type="NCBI Taxonomy" id="747304"/>
    <lineage>
        <taxon>Bacteria</taxon>
        <taxon>Pseudomonadati</taxon>
        <taxon>Pseudomonadota</taxon>
        <taxon>Betaproteobacteria</taxon>
        <taxon>Burkholderiales</taxon>
        <taxon>Comamonadaceae</taxon>
    </lineage>
</organism>
<feature type="region of interest" description="Disordered" evidence="1">
    <location>
        <begin position="16"/>
        <end position="36"/>
    </location>
</feature>
<dbReference type="InterPro" id="IPR029052">
    <property type="entry name" value="Metallo-depent_PP-like"/>
</dbReference>
<proteinExistence type="predicted"/>
<dbReference type="SUPFAM" id="SSF56300">
    <property type="entry name" value="Metallo-dependent phosphatases"/>
    <property type="match status" value="1"/>
</dbReference>
<protein>
    <submittedName>
        <fullName evidence="4">Alkaline phosphatase</fullName>
    </submittedName>
</protein>
<name>A0ABQ3FZP4_9BURK</name>
<dbReference type="Proteomes" id="UP000626210">
    <property type="component" value="Unassembled WGS sequence"/>
</dbReference>
<evidence type="ECO:0000313" key="4">
    <source>
        <dbReference type="EMBL" id="GHC77135.1"/>
    </source>
</evidence>
<sequence>MLYAVAVGSGGLTACGGGDGDGGTPPPPQEPSDAFAHGVASGDPLVDRVILWTRVTPAAPGNFAVVWEMSSDANFGAIVGRGTVGTGPAQDYTVKVDVTGLQPASTYFYRFLYGEERSPTGRTKTLPAGDVAQVKLAVLSCANFPAGYFNVYADVAERGDIDVALHLGDYIYEYGLLGYASQTAFVIDRESSPRQEILTLSDYRQRHAQYKSDPDLRALHAVVPLIAVWDDHDVADNAWSGGAANHDSASEGSFAERRAAAVQAWQEWLPVRVPDAANPLKIYRSFDFGSLASLHMLDTRLIGRDEQLALPAYLEGQGLGPGRQLLGTEQSAWLTAQMTASHATWQVLGQQVLMARMEIPLSVASSLTLETLAEYTLAKATPEELRSDAQRALVNQRRAPYNLDAWDGYPAARESVLAVARDANKNLISLAGDTHNAWASDLTDAAGLTVGVEFATASVSSPGFERALPLISSAVLEDGFADMIPDLRYAELSQRGYVVLTLTPDEARGEWVQVDTVWSRDYQSRTVKTLRTLPGAGNRRILDA</sequence>
<dbReference type="PANTHER" id="PTHR43606">
    <property type="entry name" value="PHOSPHATASE, PUTATIVE (AFU_ORTHOLOGUE AFUA_6G08710)-RELATED"/>
    <property type="match status" value="1"/>
</dbReference>
<accession>A0ABQ3FZP4</accession>
<reference evidence="5" key="1">
    <citation type="journal article" date="2019" name="Int. J. Syst. Evol. Microbiol.">
        <title>The Global Catalogue of Microorganisms (GCM) 10K type strain sequencing project: providing services to taxonomists for standard genome sequencing and annotation.</title>
        <authorList>
            <consortium name="The Broad Institute Genomics Platform"/>
            <consortium name="The Broad Institute Genome Sequencing Center for Infectious Disease"/>
            <person name="Wu L."/>
            <person name="Ma J."/>
        </authorList>
    </citation>
    <scope>NUCLEOTIDE SEQUENCE [LARGE SCALE GENOMIC DNA]</scope>
    <source>
        <strain evidence="5">KCTC 23314</strain>
    </source>
</reference>
<dbReference type="Pfam" id="PF09423">
    <property type="entry name" value="PhoD"/>
    <property type="match status" value="1"/>
</dbReference>
<dbReference type="Pfam" id="PF16655">
    <property type="entry name" value="PhoD_N"/>
    <property type="match status" value="1"/>
</dbReference>
<gene>
    <name evidence="4" type="primary">phoD</name>
    <name evidence="4" type="ORF">GCM10007320_16440</name>
</gene>
<dbReference type="InterPro" id="IPR032093">
    <property type="entry name" value="PhoD_N"/>
</dbReference>
<comment type="caution">
    <text evidence="4">The sequence shown here is derived from an EMBL/GenBank/DDBJ whole genome shotgun (WGS) entry which is preliminary data.</text>
</comment>
<evidence type="ECO:0000256" key="1">
    <source>
        <dbReference type="SAM" id="MobiDB-lite"/>
    </source>
</evidence>
<dbReference type="PANTHER" id="PTHR43606:SF2">
    <property type="entry name" value="ALKALINE PHOSPHATASE FAMILY PROTEIN (AFU_ORTHOLOGUE AFUA_5G03860)"/>
    <property type="match status" value="1"/>
</dbReference>
<dbReference type="CDD" id="cd07389">
    <property type="entry name" value="MPP_PhoD"/>
    <property type="match status" value="1"/>
</dbReference>
<evidence type="ECO:0000313" key="5">
    <source>
        <dbReference type="Proteomes" id="UP000626210"/>
    </source>
</evidence>
<evidence type="ECO:0000259" key="2">
    <source>
        <dbReference type="Pfam" id="PF09423"/>
    </source>
</evidence>
<dbReference type="Gene3D" id="3.60.21.70">
    <property type="entry name" value="PhoD-like phosphatase"/>
    <property type="match status" value="1"/>
</dbReference>